<comment type="caution">
    <text evidence="2">The sequence shown here is derived from an EMBL/GenBank/DDBJ whole genome shotgun (WGS) entry which is preliminary data.</text>
</comment>
<organism evidence="2 3">
    <name type="scientific">Paenibacillus solisilvae</name>
    <dbReference type="NCBI Taxonomy" id="2486751"/>
    <lineage>
        <taxon>Bacteria</taxon>
        <taxon>Bacillati</taxon>
        <taxon>Bacillota</taxon>
        <taxon>Bacilli</taxon>
        <taxon>Bacillales</taxon>
        <taxon>Paenibacillaceae</taxon>
        <taxon>Paenibacillus</taxon>
    </lineage>
</organism>
<keyword evidence="3" id="KW-1185">Reference proteome</keyword>
<keyword evidence="1" id="KW-0812">Transmembrane</keyword>
<proteinExistence type="predicted"/>
<dbReference type="Proteomes" id="UP001596047">
    <property type="component" value="Unassembled WGS sequence"/>
</dbReference>
<dbReference type="EMBL" id="JBHSOW010000065">
    <property type="protein sequence ID" value="MFC5650961.1"/>
    <property type="molecule type" value="Genomic_DNA"/>
</dbReference>
<gene>
    <name evidence="2" type="ORF">ACFPYJ_17970</name>
</gene>
<evidence type="ECO:0000313" key="3">
    <source>
        <dbReference type="Proteomes" id="UP001596047"/>
    </source>
</evidence>
<accession>A0ABW0VYL9</accession>
<feature type="transmembrane region" description="Helical" evidence="1">
    <location>
        <begin position="12"/>
        <end position="39"/>
    </location>
</feature>
<evidence type="ECO:0000256" key="1">
    <source>
        <dbReference type="SAM" id="Phobius"/>
    </source>
</evidence>
<name>A0ABW0VYL9_9BACL</name>
<keyword evidence="1" id="KW-1133">Transmembrane helix</keyword>
<dbReference type="RefSeq" id="WP_379189552.1">
    <property type="nucleotide sequence ID" value="NZ_JBHSOW010000065.1"/>
</dbReference>
<keyword evidence="1" id="KW-0472">Membrane</keyword>
<sequence>MNIPLIYNMLRFRYVYVLLAVFMVILASDGSLYFFSIFIPVTTPGNGYFNPANVVTMVYDYREVTNQLYKRLYHFILILIAAFAVSKIMLILVNRIIGRTKEDAIVDGELILHAIHPL</sequence>
<protein>
    <submittedName>
        <fullName evidence="2">Uncharacterized protein</fullName>
    </submittedName>
</protein>
<reference evidence="3" key="1">
    <citation type="journal article" date="2019" name="Int. J. Syst. Evol. Microbiol.">
        <title>The Global Catalogue of Microorganisms (GCM) 10K type strain sequencing project: providing services to taxonomists for standard genome sequencing and annotation.</title>
        <authorList>
            <consortium name="The Broad Institute Genomics Platform"/>
            <consortium name="The Broad Institute Genome Sequencing Center for Infectious Disease"/>
            <person name="Wu L."/>
            <person name="Ma J."/>
        </authorList>
    </citation>
    <scope>NUCLEOTIDE SEQUENCE [LARGE SCALE GENOMIC DNA]</scope>
    <source>
        <strain evidence="3">CGMCC 1.3240</strain>
    </source>
</reference>
<feature type="transmembrane region" description="Helical" evidence="1">
    <location>
        <begin position="72"/>
        <end position="93"/>
    </location>
</feature>
<evidence type="ECO:0000313" key="2">
    <source>
        <dbReference type="EMBL" id="MFC5650961.1"/>
    </source>
</evidence>